<dbReference type="SUPFAM" id="SSF48452">
    <property type="entry name" value="TPR-like"/>
    <property type="match status" value="1"/>
</dbReference>
<protein>
    <submittedName>
        <fullName evidence="4">Tetratricopeptide repeat-containing</fullName>
    </submittedName>
</protein>
<comment type="caution">
    <text evidence="4">The sequence shown here is derived from an EMBL/GenBank/DDBJ whole genome shotgun (WGS) entry which is preliminary data.</text>
</comment>
<evidence type="ECO:0000259" key="3">
    <source>
        <dbReference type="Pfam" id="PF25000"/>
    </source>
</evidence>
<organism evidence="4 5">
    <name type="scientific">Fusarium austroafricanum</name>
    <dbReference type="NCBI Taxonomy" id="2364996"/>
    <lineage>
        <taxon>Eukaryota</taxon>
        <taxon>Fungi</taxon>
        <taxon>Dikarya</taxon>
        <taxon>Ascomycota</taxon>
        <taxon>Pezizomycotina</taxon>
        <taxon>Sordariomycetes</taxon>
        <taxon>Hypocreomycetidae</taxon>
        <taxon>Hypocreales</taxon>
        <taxon>Nectriaceae</taxon>
        <taxon>Fusarium</taxon>
        <taxon>Fusarium concolor species complex</taxon>
    </lineage>
</organism>
<dbReference type="InterPro" id="IPR019734">
    <property type="entry name" value="TPR_rpt"/>
</dbReference>
<dbReference type="SMART" id="SM00028">
    <property type="entry name" value="TPR"/>
    <property type="match status" value="5"/>
</dbReference>
<dbReference type="Pfam" id="PF13181">
    <property type="entry name" value="TPR_8"/>
    <property type="match status" value="1"/>
</dbReference>
<dbReference type="EMBL" id="JAADJG010000501">
    <property type="protein sequence ID" value="KAF4445734.1"/>
    <property type="molecule type" value="Genomic_DNA"/>
</dbReference>
<name>A0A8H4KB30_9HYPO</name>
<accession>A0A8H4KB30</accession>
<reference evidence="4" key="1">
    <citation type="submission" date="2020-01" db="EMBL/GenBank/DDBJ databases">
        <title>Identification and distribution of gene clusters putatively required for synthesis of sphingolipid metabolism inhibitors in phylogenetically diverse species of the filamentous fungus Fusarium.</title>
        <authorList>
            <person name="Kim H.-S."/>
            <person name="Busman M."/>
            <person name="Brown D.W."/>
            <person name="Divon H."/>
            <person name="Uhlig S."/>
            <person name="Proctor R.H."/>
        </authorList>
    </citation>
    <scope>NUCLEOTIDE SEQUENCE</scope>
    <source>
        <strain evidence="4">NRRL 53441</strain>
    </source>
</reference>
<evidence type="ECO:0000256" key="2">
    <source>
        <dbReference type="ARBA" id="ARBA00022803"/>
    </source>
</evidence>
<dbReference type="InterPro" id="IPR011990">
    <property type="entry name" value="TPR-like_helical_dom_sf"/>
</dbReference>
<dbReference type="InterPro" id="IPR056681">
    <property type="entry name" value="DUF7779"/>
</dbReference>
<keyword evidence="2" id="KW-0802">TPR repeat</keyword>
<dbReference type="Gene3D" id="1.25.40.10">
    <property type="entry name" value="Tetratricopeptide repeat domain"/>
    <property type="match status" value="2"/>
</dbReference>
<dbReference type="PANTHER" id="PTHR45641">
    <property type="entry name" value="TETRATRICOPEPTIDE REPEAT PROTEIN (AFU_ORTHOLOGUE AFUA_6G03870)"/>
    <property type="match status" value="1"/>
</dbReference>
<proteinExistence type="predicted"/>
<dbReference type="Pfam" id="PF13424">
    <property type="entry name" value="TPR_12"/>
    <property type="match status" value="1"/>
</dbReference>
<dbReference type="AlphaFoldDB" id="A0A8H4KB30"/>
<evidence type="ECO:0000313" key="5">
    <source>
        <dbReference type="Proteomes" id="UP000605986"/>
    </source>
</evidence>
<gene>
    <name evidence="4" type="ORF">F53441_10553</name>
</gene>
<feature type="domain" description="DUF7779" evidence="3">
    <location>
        <begin position="3"/>
        <end position="43"/>
    </location>
</feature>
<dbReference type="Proteomes" id="UP000605986">
    <property type="component" value="Unassembled WGS sequence"/>
</dbReference>
<sequence length="396" mass="44299">MDIGDASEDLLRAALVNRASDLAILSIHRLVQSAVQKRLSESENIKYFDAVVHMLCWGFPDHSSTDIGHQIAAWARFGGYLYESEIYIVAREMVEQAISTFQDKTSLEYASAIDLGGLIALDLAQPSRALEPFSRALEIRKASLGPEDPFIAYSLNNIALAYTEMGELDLAFTVHQEAIRLRLKANSDRIGNSYSNMSSLLLRMGRPDEAEEMLARCPSLKDFTDETFLNTGNPRFSGDMILLSRIRVAQGRPTDALRLASKALAFRRKLLGNRLKTCDSQYDVASMLLKEGHVSSAIQLLEEVVGISESFIEGEGQRARALYKLAEAYEDRGMQAESIACREKALTLRAALKPELKDAPFEEVKFSKLCLWMLCWHVAEVKLEEREIHQSNADVD</sequence>
<dbReference type="PANTHER" id="PTHR45641:SF19">
    <property type="entry name" value="NEPHROCYSTIN-3"/>
    <property type="match status" value="1"/>
</dbReference>
<keyword evidence="1" id="KW-0677">Repeat</keyword>
<dbReference type="Pfam" id="PF13374">
    <property type="entry name" value="TPR_10"/>
    <property type="match status" value="1"/>
</dbReference>
<dbReference type="Pfam" id="PF25000">
    <property type="entry name" value="DUF7779"/>
    <property type="match status" value="1"/>
</dbReference>
<dbReference type="OrthoDB" id="6161812at2759"/>
<evidence type="ECO:0000313" key="4">
    <source>
        <dbReference type="EMBL" id="KAF4445734.1"/>
    </source>
</evidence>
<evidence type="ECO:0000256" key="1">
    <source>
        <dbReference type="ARBA" id="ARBA00022737"/>
    </source>
</evidence>
<keyword evidence="5" id="KW-1185">Reference proteome</keyword>